<sequence length="402" mass="44079">MKILVINAGSSSLKYQLIDMTDESVLAKGNAERIGVGGKITHRTGDGRKFSYEIELKNHTAAFKEVQKVLTTGEGAVISDMSEIAAVGHRIVQGGAIFKKSELVDQKVIDGIESLIPLAPLHNKAHLEGILACREVFGPEVPEVVVFDTSFHSTMPPKAYMFAIPREYYEKYQVRRYGFHGTSHRYVSHRCAEIMGKDLKDLKLITCHLGNGSSITAIDHGKVVDTSMGLTPLDGFIMGTRSGSLDPSVVTFIMEKENLTPQQMSDILNKKSGMLGVTGISSDNRDIEIAAEQGNELAILSQDMFFYQVRKFIGSYIAAMNGVDAIVFTGGLGENGDLIRADVCKNMSFFGVDIDYDFNKTCCRGKEGELSTSNSKIKVYVIPTNEELLIARDTKALVEQSI</sequence>
<dbReference type="EC" id="2.7.2.1" evidence="7"/>
<comment type="catalytic activity">
    <reaction evidence="7">
        <text>acetate + ATP = acetyl phosphate + ADP</text>
        <dbReference type="Rhea" id="RHEA:11352"/>
        <dbReference type="ChEBI" id="CHEBI:22191"/>
        <dbReference type="ChEBI" id="CHEBI:30089"/>
        <dbReference type="ChEBI" id="CHEBI:30616"/>
        <dbReference type="ChEBI" id="CHEBI:456216"/>
        <dbReference type="EC" id="2.7.2.1"/>
    </reaction>
</comment>
<dbReference type="InterPro" id="IPR043129">
    <property type="entry name" value="ATPase_NBD"/>
</dbReference>
<keyword evidence="5 7" id="KW-0418">Kinase</keyword>
<dbReference type="GO" id="GO:0006085">
    <property type="term" value="P:acetyl-CoA biosynthetic process"/>
    <property type="evidence" value="ECO:0007669"/>
    <property type="project" value="UniProtKB-UniRule"/>
</dbReference>
<keyword evidence="7" id="KW-0460">Magnesium</keyword>
<dbReference type="PROSITE" id="PS01076">
    <property type="entry name" value="ACETATE_KINASE_2"/>
    <property type="match status" value="1"/>
</dbReference>
<organism evidence="9 10">
    <name type="scientific">Solibaculum mannosilyticum</name>
    <dbReference type="NCBI Taxonomy" id="2780922"/>
    <lineage>
        <taxon>Bacteria</taxon>
        <taxon>Bacillati</taxon>
        <taxon>Bacillota</taxon>
        <taxon>Clostridia</taxon>
        <taxon>Eubacteriales</taxon>
        <taxon>Oscillospiraceae</taxon>
        <taxon>Solibaculum</taxon>
    </lineage>
</organism>
<keyword evidence="4 7" id="KW-0547">Nucleotide-binding</keyword>
<dbReference type="RefSeq" id="WP_090266350.1">
    <property type="nucleotide sequence ID" value="NZ_AP023321.1"/>
</dbReference>
<dbReference type="GO" id="GO:0000287">
    <property type="term" value="F:magnesium ion binding"/>
    <property type="evidence" value="ECO:0007669"/>
    <property type="project" value="UniProtKB-UniRule"/>
</dbReference>
<dbReference type="UniPathway" id="UPA00340">
    <property type="reaction ID" value="UER00458"/>
</dbReference>
<keyword evidence="3 7" id="KW-0808">Transferase</keyword>
<name>A0A7I8D0Z9_9FIRM</name>
<evidence type="ECO:0000256" key="2">
    <source>
        <dbReference type="ARBA" id="ARBA00022490"/>
    </source>
</evidence>
<accession>A0A7I8D0Z9</accession>
<dbReference type="CDD" id="cd24010">
    <property type="entry name" value="ASKHA_NBD_AcK_PK"/>
    <property type="match status" value="1"/>
</dbReference>
<keyword evidence="10" id="KW-1185">Reference proteome</keyword>
<dbReference type="Pfam" id="PF00871">
    <property type="entry name" value="Acetate_kinase"/>
    <property type="match status" value="1"/>
</dbReference>
<feature type="binding site" evidence="7">
    <location>
        <begin position="208"/>
        <end position="212"/>
    </location>
    <ligand>
        <name>ATP</name>
        <dbReference type="ChEBI" id="CHEBI:30616"/>
    </ligand>
</feature>
<keyword evidence="2 7" id="KW-0963">Cytoplasm</keyword>
<dbReference type="GO" id="GO:0008776">
    <property type="term" value="F:acetate kinase activity"/>
    <property type="evidence" value="ECO:0007669"/>
    <property type="project" value="UniProtKB-UniRule"/>
</dbReference>
<evidence type="ECO:0000256" key="6">
    <source>
        <dbReference type="ARBA" id="ARBA00022840"/>
    </source>
</evidence>
<dbReference type="Proteomes" id="UP000593890">
    <property type="component" value="Chromosome"/>
</dbReference>
<keyword evidence="7" id="KW-0479">Metal-binding</keyword>
<evidence type="ECO:0000256" key="8">
    <source>
        <dbReference type="RuleBase" id="RU003835"/>
    </source>
</evidence>
<evidence type="ECO:0000313" key="10">
    <source>
        <dbReference type="Proteomes" id="UP000593890"/>
    </source>
</evidence>
<dbReference type="PIRSF" id="PIRSF000722">
    <property type="entry name" value="Acetate_prop_kin"/>
    <property type="match status" value="1"/>
</dbReference>
<keyword evidence="6 7" id="KW-0067">ATP-binding</keyword>
<comment type="cofactor">
    <cofactor evidence="7">
        <name>Mg(2+)</name>
        <dbReference type="ChEBI" id="CHEBI:18420"/>
    </cofactor>
    <cofactor evidence="7">
        <name>Mn(2+)</name>
        <dbReference type="ChEBI" id="CHEBI:29035"/>
    </cofactor>
    <text evidence="7">Mg(2+). Can also accept Mn(2+).</text>
</comment>
<dbReference type="GO" id="GO:0005524">
    <property type="term" value="F:ATP binding"/>
    <property type="evidence" value="ECO:0007669"/>
    <property type="project" value="UniProtKB-KW"/>
</dbReference>
<proteinExistence type="inferred from homology"/>
<reference evidence="10" key="1">
    <citation type="submission" date="2020-07" db="EMBL/GenBank/DDBJ databases">
        <title>Complete genome sequencing of Clostridia bacterium strain 12CBH8.</title>
        <authorList>
            <person name="Sakamoto M."/>
            <person name="Murakami T."/>
            <person name="Mori H."/>
        </authorList>
    </citation>
    <scope>NUCLEOTIDE SEQUENCE [LARGE SCALE GENOMIC DNA]</scope>
    <source>
        <strain evidence="10">12CBH8</strain>
    </source>
</reference>
<dbReference type="SUPFAM" id="SSF53067">
    <property type="entry name" value="Actin-like ATPase domain"/>
    <property type="match status" value="2"/>
</dbReference>
<comment type="subcellular location">
    <subcellularLocation>
        <location evidence="7">Cytoplasm</location>
    </subcellularLocation>
</comment>
<feature type="binding site" evidence="7">
    <location>
        <position position="14"/>
    </location>
    <ligand>
        <name>ATP</name>
        <dbReference type="ChEBI" id="CHEBI:30616"/>
    </ligand>
</feature>
<dbReference type="InterPro" id="IPR000890">
    <property type="entry name" value="Aliphatic_acid_kin_short-chain"/>
</dbReference>
<dbReference type="InterPro" id="IPR004372">
    <property type="entry name" value="Ac/propionate_kinase"/>
</dbReference>
<feature type="binding site" evidence="7">
    <location>
        <begin position="331"/>
        <end position="335"/>
    </location>
    <ligand>
        <name>ATP</name>
        <dbReference type="ChEBI" id="CHEBI:30616"/>
    </ligand>
</feature>
<dbReference type="PROSITE" id="PS01075">
    <property type="entry name" value="ACETATE_KINASE_1"/>
    <property type="match status" value="1"/>
</dbReference>
<dbReference type="Gene3D" id="3.30.420.40">
    <property type="match status" value="2"/>
</dbReference>
<evidence type="ECO:0000256" key="3">
    <source>
        <dbReference type="ARBA" id="ARBA00022679"/>
    </source>
</evidence>
<feature type="site" description="Transition state stabilizer" evidence="7">
    <location>
        <position position="180"/>
    </location>
</feature>
<dbReference type="EMBL" id="AP023321">
    <property type="protein sequence ID" value="BCI60478.1"/>
    <property type="molecule type" value="Genomic_DNA"/>
</dbReference>
<comment type="subunit">
    <text evidence="7">Homodimer.</text>
</comment>
<evidence type="ECO:0000256" key="5">
    <source>
        <dbReference type="ARBA" id="ARBA00022777"/>
    </source>
</evidence>
<feature type="site" description="Transition state stabilizer" evidence="7">
    <location>
        <position position="241"/>
    </location>
</feature>
<dbReference type="NCBIfam" id="TIGR00016">
    <property type="entry name" value="ackA"/>
    <property type="match status" value="1"/>
</dbReference>
<dbReference type="PANTHER" id="PTHR21060:SF15">
    <property type="entry name" value="ACETATE KINASE-RELATED"/>
    <property type="match status" value="1"/>
</dbReference>
<dbReference type="PRINTS" id="PR00471">
    <property type="entry name" value="ACETATEKNASE"/>
</dbReference>
<evidence type="ECO:0000313" key="9">
    <source>
        <dbReference type="EMBL" id="BCI60478.1"/>
    </source>
</evidence>
<dbReference type="PANTHER" id="PTHR21060">
    <property type="entry name" value="ACETATE KINASE"/>
    <property type="match status" value="1"/>
</dbReference>
<comment type="pathway">
    <text evidence="7">Metabolic intermediate biosynthesis; acetyl-CoA biosynthesis; acetyl-CoA from acetate: step 1/2.</text>
</comment>
<protein>
    <recommendedName>
        <fullName evidence="7">Acetate kinase</fullName>
        <ecNumber evidence="7">2.7.2.1</ecNumber>
    </recommendedName>
    <alternativeName>
        <fullName evidence="7">Acetokinase</fullName>
    </alternativeName>
</protein>
<comment type="similarity">
    <text evidence="1 7 8">Belongs to the acetokinase family.</text>
</comment>
<dbReference type="KEGG" id="sman:C12CBH8_11170"/>
<feature type="binding site" evidence="7">
    <location>
        <position position="7"/>
    </location>
    <ligand>
        <name>Mg(2+)</name>
        <dbReference type="ChEBI" id="CHEBI:18420"/>
    </ligand>
</feature>
<feature type="binding site" evidence="7">
    <location>
        <position position="90"/>
    </location>
    <ligand>
        <name>substrate</name>
    </ligand>
</feature>
<feature type="binding site" evidence="7">
    <location>
        <position position="386"/>
    </location>
    <ligand>
        <name>Mg(2+)</name>
        <dbReference type="ChEBI" id="CHEBI:18420"/>
    </ligand>
</feature>
<gene>
    <name evidence="7 9" type="primary">ackA</name>
    <name evidence="9" type="ORF">C12CBH8_11170</name>
</gene>
<evidence type="ECO:0000256" key="7">
    <source>
        <dbReference type="HAMAP-Rule" id="MF_00020"/>
    </source>
</evidence>
<dbReference type="HAMAP" id="MF_00020">
    <property type="entry name" value="Acetate_kinase"/>
    <property type="match status" value="1"/>
</dbReference>
<evidence type="ECO:0000256" key="4">
    <source>
        <dbReference type="ARBA" id="ARBA00022741"/>
    </source>
</evidence>
<dbReference type="GO" id="GO:0006083">
    <property type="term" value="P:acetate metabolic process"/>
    <property type="evidence" value="ECO:0007669"/>
    <property type="project" value="TreeGrafter"/>
</dbReference>
<feature type="active site" description="Proton donor/acceptor" evidence="7">
    <location>
        <position position="148"/>
    </location>
</feature>
<dbReference type="InterPro" id="IPR023865">
    <property type="entry name" value="Aliphatic_acid_kinase_CS"/>
</dbReference>
<comment type="function">
    <text evidence="7">Catalyzes the formation of acetyl phosphate from acetate and ATP. Can also catalyze the reverse reaction.</text>
</comment>
<dbReference type="GO" id="GO:0005737">
    <property type="term" value="C:cytoplasm"/>
    <property type="evidence" value="ECO:0007669"/>
    <property type="project" value="UniProtKB-SubCell"/>
</dbReference>
<evidence type="ECO:0000256" key="1">
    <source>
        <dbReference type="ARBA" id="ARBA00008748"/>
    </source>
</evidence>
<dbReference type="AlphaFoldDB" id="A0A7I8D0Z9"/>
<feature type="binding site" evidence="7">
    <location>
        <begin position="283"/>
        <end position="285"/>
    </location>
    <ligand>
        <name>ATP</name>
        <dbReference type="ChEBI" id="CHEBI:30616"/>
    </ligand>
</feature>